<feature type="domain" description="Sushi" evidence="7">
    <location>
        <begin position="322"/>
        <end position="382"/>
    </location>
</feature>
<dbReference type="CDD" id="cd00033">
    <property type="entry name" value="CCP"/>
    <property type="match status" value="4"/>
</dbReference>
<evidence type="ECO:0000256" key="1">
    <source>
        <dbReference type="ARBA" id="ARBA00022659"/>
    </source>
</evidence>
<comment type="caution">
    <text evidence="8">The sequence shown here is derived from an EMBL/GenBank/DDBJ whole genome shotgun (WGS) entry which is preliminary data.</text>
</comment>
<dbReference type="InterPro" id="IPR000436">
    <property type="entry name" value="Sushi_SCR_CCP_dom"/>
</dbReference>
<evidence type="ECO:0000256" key="4">
    <source>
        <dbReference type="ARBA" id="ARBA00023180"/>
    </source>
</evidence>
<evidence type="ECO:0000259" key="7">
    <source>
        <dbReference type="PROSITE" id="PS50923"/>
    </source>
</evidence>
<organism evidence="8 9">
    <name type="scientific">Patella caerulea</name>
    <name type="common">Rayed Mediterranean limpet</name>
    <dbReference type="NCBI Taxonomy" id="87958"/>
    <lineage>
        <taxon>Eukaryota</taxon>
        <taxon>Metazoa</taxon>
        <taxon>Spiralia</taxon>
        <taxon>Lophotrochozoa</taxon>
        <taxon>Mollusca</taxon>
        <taxon>Gastropoda</taxon>
        <taxon>Patellogastropoda</taxon>
        <taxon>Patelloidea</taxon>
        <taxon>Patellidae</taxon>
        <taxon>Patella</taxon>
    </lineage>
</organism>
<dbReference type="SMART" id="SM00032">
    <property type="entry name" value="CCP"/>
    <property type="match status" value="6"/>
</dbReference>
<dbReference type="Proteomes" id="UP001347796">
    <property type="component" value="Unassembled WGS sequence"/>
</dbReference>
<feature type="signal peptide" evidence="6">
    <location>
        <begin position="1"/>
        <end position="21"/>
    </location>
</feature>
<dbReference type="PROSITE" id="PS50923">
    <property type="entry name" value="SUSHI"/>
    <property type="match status" value="4"/>
</dbReference>
<accession>A0AAN8K556</accession>
<feature type="domain" description="Sushi" evidence="7">
    <location>
        <begin position="199"/>
        <end position="259"/>
    </location>
</feature>
<comment type="caution">
    <text evidence="5">Lacks conserved residue(s) required for the propagation of feature annotation.</text>
</comment>
<keyword evidence="6" id="KW-0732">Signal</keyword>
<name>A0AAN8K556_PATCE</name>
<reference evidence="8 9" key="1">
    <citation type="submission" date="2024-01" db="EMBL/GenBank/DDBJ databases">
        <title>The genome of the rayed Mediterranean limpet Patella caerulea (Linnaeus, 1758).</title>
        <authorList>
            <person name="Anh-Thu Weber A."/>
            <person name="Halstead-Nussloch G."/>
        </authorList>
    </citation>
    <scope>NUCLEOTIDE SEQUENCE [LARGE SCALE GENOMIC DNA]</scope>
    <source>
        <strain evidence="8">AATW-2023a</strain>
        <tissue evidence="8">Whole specimen</tissue>
    </source>
</reference>
<evidence type="ECO:0000256" key="6">
    <source>
        <dbReference type="SAM" id="SignalP"/>
    </source>
</evidence>
<dbReference type="Pfam" id="PF00084">
    <property type="entry name" value="Sushi"/>
    <property type="match status" value="4"/>
</dbReference>
<keyword evidence="4" id="KW-0325">Glycoprotein</keyword>
<keyword evidence="3 5" id="KW-1015">Disulfide bond</keyword>
<feature type="domain" description="Sushi" evidence="7">
    <location>
        <begin position="138"/>
        <end position="198"/>
    </location>
</feature>
<dbReference type="Gene3D" id="2.10.70.10">
    <property type="entry name" value="Complement Module, domain 1"/>
    <property type="match status" value="6"/>
</dbReference>
<evidence type="ECO:0000256" key="2">
    <source>
        <dbReference type="ARBA" id="ARBA00022737"/>
    </source>
</evidence>
<keyword evidence="9" id="KW-1185">Reference proteome</keyword>
<dbReference type="AlphaFoldDB" id="A0AAN8K556"/>
<feature type="domain" description="Sushi" evidence="7">
    <location>
        <begin position="260"/>
        <end position="321"/>
    </location>
</feature>
<feature type="chain" id="PRO_5042908972" description="Sushi domain-containing protein" evidence="6">
    <location>
        <begin position="22"/>
        <end position="517"/>
    </location>
</feature>
<feature type="disulfide bond" evidence="5">
    <location>
        <begin position="292"/>
        <end position="319"/>
    </location>
</feature>
<dbReference type="PANTHER" id="PTHR19325:SF575">
    <property type="entry name" value="LOCOMOTION-RELATED PROTEIN HIKARU GENKI"/>
    <property type="match status" value="1"/>
</dbReference>
<dbReference type="SUPFAM" id="SSF57535">
    <property type="entry name" value="Complement control module/SCR domain"/>
    <property type="match status" value="5"/>
</dbReference>
<sequence length="517" mass="56507">MSSLLSTYLLYSLALLVIVNARCSSENYEPGVGEKPYFTGKVNNEHQCHKLCGYSSICSGYNYIRNEHDSDCQLLSVNSEQGQISSEQTKNGFHVKTTKPGCTPYQDLNPCDQKPCREDELCILILSSSRHICLKRDVNCGDLFLDVSLTMVDLPVPASFNSQAEYTCTEGYNYANGTGLSTCMADGFWTPVDLQCEEVDCGNITLLEGMSMVNQSYSTTYNQSVQYGCIVGYNYINGSGLSTCKSDGNWTNVDLECEIVRCGNPVDTAPDMALFYLDNTDITYGVKAIYQCDTGYNQTGTGISECQLDSSWSTIDINCELIDCGAIPEPNHAVAISTPTNTTFNTSVHYKCDDISIHMEGNTETVCQSDGQWSPLNISCFVVCRTFTTPNLAQAVNTMMPAFVGHVTTFRCKTTENAVYISGNSSIECQDNGEWTSSDLVCEVRCSSPPTTVGNFQVKNAQTAQTFILGTEVDYSCTIAGLAGISEKSTCTENGWSVPVSLLCRVTYLGSESEEDD</sequence>
<keyword evidence="1 5" id="KW-0768">Sushi</keyword>
<feature type="disulfide bond" evidence="5">
    <location>
        <begin position="324"/>
        <end position="367"/>
    </location>
</feature>
<evidence type="ECO:0000256" key="5">
    <source>
        <dbReference type="PROSITE-ProRule" id="PRU00302"/>
    </source>
</evidence>
<evidence type="ECO:0000313" key="9">
    <source>
        <dbReference type="Proteomes" id="UP001347796"/>
    </source>
</evidence>
<dbReference type="InterPro" id="IPR050350">
    <property type="entry name" value="Compl-Cell_Adhes-Reg"/>
</dbReference>
<evidence type="ECO:0000313" key="8">
    <source>
        <dbReference type="EMBL" id="KAK6186108.1"/>
    </source>
</evidence>
<dbReference type="InterPro" id="IPR035976">
    <property type="entry name" value="Sushi/SCR/CCP_sf"/>
</dbReference>
<feature type="disulfide bond" evidence="5">
    <location>
        <begin position="140"/>
        <end position="183"/>
    </location>
</feature>
<proteinExistence type="predicted"/>
<gene>
    <name evidence="8" type="ORF">SNE40_008209</name>
</gene>
<evidence type="ECO:0000256" key="3">
    <source>
        <dbReference type="ARBA" id="ARBA00023157"/>
    </source>
</evidence>
<dbReference type="EMBL" id="JAZGQO010000006">
    <property type="protein sequence ID" value="KAK6186108.1"/>
    <property type="molecule type" value="Genomic_DNA"/>
</dbReference>
<feature type="disulfide bond" evidence="5">
    <location>
        <begin position="201"/>
        <end position="244"/>
    </location>
</feature>
<keyword evidence="2" id="KW-0677">Repeat</keyword>
<protein>
    <recommendedName>
        <fullName evidence="7">Sushi domain-containing protein</fullName>
    </recommendedName>
</protein>
<dbReference type="PANTHER" id="PTHR19325">
    <property type="entry name" value="COMPLEMENT COMPONENT-RELATED SUSHI DOMAIN-CONTAINING"/>
    <property type="match status" value="1"/>
</dbReference>